<keyword evidence="5" id="KW-0677">Repeat</keyword>
<keyword evidence="3" id="KW-0245">EGF-like domain</keyword>
<evidence type="ECO:0000256" key="5">
    <source>
        <dbReference type="ARBA" id="ARBA00022737"/>
    </source>
</evidence>
<gene>
    <name evidence="11" type="primary">MUC13</name>
</gene>
<evidence type="ECO:0000256" key="3">
    <source>
        <dbReference type="ARBA" id="ARBA00022536"/>
    </source>
</evidence>
<dbReference type="GO" id="GO:0005886">
    <property type="term" value="C:plasma membrane"/>
    <property type="evidence" value="ECO:0007669"/>
    <property type="project" value="UniProtKB-SubCell"/>
</dbReference>
<dbReference type="RefSeq" id="XP_033711624.1">
    <property type="nucleotide sequence ID" value="XM_033855733.1"/>
</dbReference>
<evidence type="ECO:0000256" key="7">
    <source>
        <dbReference type="ARBA" id="ARBA00023157"/>
    </source>
</evidence>
<dbReference type="CTD" id="56667"/>
<comment type="subcellular location">
    <subcellularLocation>
        <location evidence="1">Cell membrane</location>
    </subcellularLocation>
</comment>
<proteinExistence type="predicted"/>
<dbReference type="PANTHER" id="PTHR24037:SF10">
    <property type="entry name" value="MUCIN-13"/>
    <property type="match status" value="1"/>
</dbReference>
<evidence type="ECO:0000313" key="11">
    <source>
        <dbReference type="RefSeq" id="XP_033711624.1"/>
    </source>
</evidence>
<name>A0A6J3RAW0_TURTR</name>
<evidence type="ECO:0000256" key="8">
    <source>
        <dbReference type="ARBA" id="ARBA00023180"/>
    </source>
</evidence>
<reference evidence="11" key="1">
    <citation type="submission" date="2025-08" db="UniProtKB">
        <authorList>
            <consortium name="RefSeq"/>
        </authorList>
    </citation>
    <scope>IDENTIFICATION</scope>
    <source>
        <tissue evidence="11">Spleen</tissue>
    </source>
</reference>
<accession>A0A6J3RAW0</accession>
<keyword evidence="2" id="KW-1003">Cell membrane</keyword>
<keyword evidence="4" id="KW-0732">Signal</keyword>
<keyword evidence="6 9" id="KW-0472">Membrane</keyword>
<dbReference type="PANTHER" id="PTHR24037">
    <property type="entry name" value="HEART DEVELOPMENT PROTEIN WITH EGF-LIKE DOMAINS 1"/>
    <property type="match status" value="1"/>
</dbReference>
<sequence length="159" mass="18184">MERSVGSKWNHTGLCTPSTFQSAVKDTHLEEWERKEEKRKRRRNGEERMKERCAFGYSGVDCEDPFQLILTIVGTIAGILILGLVIAFIFSASSKNQRRNVEEQNLIEDNFQNLQLRNTGFSNLGADGRIFPKINTNLPRESEPQNPYVVQGGIPRTHY</sequence>
<evidence type="ECO:0000256" key="9">
    <source>
        <dbReference type="SAM" id="Phobius"/>
    </source>
</evidence>
<evidence type="ECO:0000256" key="2">
    <source>
        <dbReference type="ARBA" id="ARBA00022475"/>
    </source>
</evidence>
<protein>
    <submittedName>
        <fullName evidence="11">Mucin-13 isoform X2</fullName>
    </submittedName>
</protein>
<dbReference type="Proteomes" id="UP000245320">
    <property type="component" value="Chromosome 4"/>
</dbReference>
<dbReference type="GeneID" id="109547921"/>
<evidence type="ECO:0000313" key="10">
    <source>
        <dbReference type="Proteomes" id="UP000245320"/>
    </source>
</evidence>
<dbReference type="RefSeq" id="XP_073660228.1">
    <property type="nucleotide sequence ID" value="XM_073804127.1"/>
</dbReference>
<keyword evidence="10" id="KW-1185">Reference proteome</keyword>
<evidence type="ECO:0000256" key="6">
    <source>
        <dbReference type="ARBA" id="ARBA00023136"/>
    </source>
</evidence>
<feature type="transmembrane region" description="Helical" evidence="9">
    <location>
        <begin position="66"/>
        <end position="90"/>
    </location>
</feature>
<keyword evidence="9" id="KW-1133">Transmembrane helix</keyword>
<dbReference type="AlphaFoldDB" id="A0A6J3RAW0"/>
<keyword evidence="9" id="KW-0812">Transmembrane</keyword>
<evidence type="ECO:0000256" key="4">
    <source>
        <dbReference type="ARBA" id="ARBA00022729"/>
    </source>
</evidence>
<keyword evidence="8" id="KW-0325">Glycoprotein</keyword>
<organism evidence="10 11">
    <name type="scientific">Tursiops truncatus</name>
    <name type="common">Atlantic bottle-nosed dolphin</name>
    <name type="synonym">Delphinus truncatus</name>
    <dbReference type="NCBI Taxonomy" id="9739"/>
    <lineage>
        <taxon>Eukaryota</taxon>
        <taxon>Metazoa</taxon>
        <taxon>Chordata</taxon>
        <taxon>Craniata</taxon>
        <taxon>Vertebrata</taxon>
        <taxon>Euteleostomi</taxon>
        <taxon>Mammalia</taxon>
        <taxon>Eutheria</taxon>
        <taxon>Laurasiatheria</taxon>
        <taxon>Artiodactyla</taxon>
        <taxon>Whippomorpha</taxon>
        <taxon>Cetacea</taxon>
        <taxon>Odontoceti</taxon>
        <taxon>Delphinidae</taxon>
        <taxon>Tursiops</taxon>
    </lineage>
</organism>
<keyword evidence="7" id="KW-1015">Disulfide bond</keyword>
<evidence type="ECO:0000256" key="1">
    <source>
        <dbReference type="ARBA" id="ARBA00004236"/>
    </source>
</evidence>